<organism evidence="2 3">
    <name type="scientific">Cuscuta campestris</name>
    <dbReference type="NCBI Taxonomy" id="132261"/>
    <lineage>
        <taxon>Eukaryota</taxon>
        <taxon>Viridiplantae</taxon>
        <taxon>Streptophyta</taxon>
        <taxon>Embryophyta</taxon>
        <taxon>Tracheophyta</taxon>
        <taxon>Spermatophyta</taxon>
        <taxon>Magnoliopsida</taxon>
        <taxon>eudicotyledons</taxon>
        <taxon>Gunneridae</taxon>
        <taxon>Pentapetalae</taxon>
        <taxon>asterids</taxon>
        <taxon>lamiids</taxon>
        <taxon>Solanales</taxon>
        <taxon>Convolvulaceae</taxon>
        <taxon>Cuscuteae</taxon>
        <taxon>Cuscuta</taxon>
        <taxon>Cuscuta subgen. Grammica</taxon>
        <taxon>Cuscuta sect. Cleistogrammica</taxon>
    </lineage>
</organism>
<dbReference type="PANTHER" id="PTHR31672">
    <property type="entry name" value="BNACNNG10540D PROTEIN"/>
    <property type="match status" value="1"/>
</dbReference>
<dbReference type="InterPro" id="IPR017451">
    <property type="entry name" value="F-box-assoc_interact_dom"/>
</dbReference>
<dbReference type="Proteomes" id="UP000595140">
    <property type="component" value="Unassembled WGS sequence"/>
</dbReference>
<sequence length="377" mass="43427">MGYLISTYPRDFGLPDDVHVSETKCSPCLELWKADICPKPKTEHDIFVYFRPISQNDREYFVAYDSLEEDGPISPKYRIYAPPFPPKTYSFTGCTCDGLLHFQDRESGHVLWNPTTSEYKILPNPFLELPPGLEHSSVANGMWSDPRFENYKLLHLVRSRFKDDPGMLVNESYHIDLYSLKTNSWRRIPCTEFASVERNNCTCISGVFYAAAFQKEACTCCSGVILSFDFSIETLSTLPLPNHNGNRFLLLEYKGLLSALECWVDDDDEDDESFYPPCDFELWIMSDGSWTKESIFHTRCIPEPSHFSPDGKLLYFVNFTVGFELVAFDRAIGKLKHLGVNDPLGYPMMIPFLESFVQLNGISCMQERYEHEKEEKK</sequence>
<proteinExistence type="predicted"/>
<feature type="domain" description="F-box associated beta-propeller type 3" evidence="1">
    <location>
        <begin position="89"/>
        <end position="320"/>
    </location>
</feature>
<keyword evidence="3" id="KW-1185">Reference proteome</keyword>
<evidence type="ECO:0000313" key="2">
    <source>
        <dbReference type="EMBL" id="VFQ77153.1"/>
    </source>
</evidence>
<protein>
    <recommendedName>
        <fullName evidence="1">F-box associated beta-propeller type 3 domain-containing protein</fullName>
    </recommendedName>
</protein>
<evidence type="ECO:0000259" key="1">
    <source>
        <dbReference type="Pfam" id="PF08268"/>
    </source>
</evidence>
<dbReference type="NCBIfam" id="TIGR01640">
    <property type="entry name" value="F_box_assoc_1"/>
    <property type="match status" value="1"/>
</dbReference>
<dbReference type="PANTHER" id="PTHR31672:SF13">
    <property type="entry name" value="F-BOX PROTEIN CPR30-LIKE"/>
    <property type="match status" value="1"/>
</dbReference>
<dbReference type="InterPro" id="IPR050796">
    <property type="entry name" value="SCF_F-box_component"/>
</dbReference>
<gene>
    <name evidence="2" type="ORF">CCAM_LOCUS18929</name>
</gene>
<dbReference type="AlphaFoldDB" id="A0A484LL06"/>
<dbReference type="InterPro" id="IPR013187">
    <property type="entry name" value="F-box-assoc_dom_typ3"/>
</dbReference>
<dbReference type="Pfam" id="PF08268">
    <property type="entry name" value="FBA_3"/>
    <property type="match status" value="1"/>
</dbReference>
<accession>A0A484LL06</accession>
<dbReference type="OrthoDB" id="1555129at2759"/>
<name>A0A484LL06_9ASTE</name>
<dbReference type="EMBL" id="OOIL02001634">
    <property type="protein sequence ID" value="VFQ77153.1"/>
    <property type="molecule type" value="Genomic_DNA"/>
</dbReference>
<reference evidence="2 3" key="1">
    <citation type="submission" date="2018-04" db="EMBL/GenBank/DDBJ databases">
        <authorList>
            <person name="Vogel A."/>
        </authorList>
    </citation>
    <scope>NUCLEOTIDE SEQUENCE [LARGE SCALE GENOMIC DNA]</scope>
</reference>
<evidence type="ECO:0000313" key="3">
    <source>
        <dbReference type="Proteomes" id="UP000595140"/>
    </source>
</evidence>